<feature type="coiled-coil region" evidence="1">
    <location>
        <begin position="46"/>
        <end position="73"/>
    </location>
</feature>
<dbReference type="Proteomes" id="UP001595978">
    <property type="component" value="Unassembled WGS sequence"/>
</dbReference>
<evidence type="ECO:0000313" key="4">
    <source>
        <dbReference type="Proteomes" id="UP001595978"/>
    </source>
</evidence>
<evidence type="ECO:0000259" key="2">
    <source>
        <dbReference type="Pfam" id="PF16289"/>
    </source>
</evidence>
<sequence>MKIILDANILISDYFLKGTSINLLLRYLDRIPAQLSIPEIVIDEVINKYREDMYQLNNDIQKLNKDYRRLSNVDSTLISIDIKKAIDEYRQFLDAFVYDNDIKLLPYPKVSHKDIVQRELLRKKPFKINGTGYRDCLIWETIKENFKVPQESIVFISKNKSDFGEEPMFFEELKSELTNAFRFELFNSIQSFNDKYIKPLEEHITKLTGTLSQNGLDFFDLHKWVCTNMETFIYDDGAGCYGIGFDEYGTVMLDSIDKINSIDILDAVEINEREIKLTVSIDADLVLYISSNDYDCERSDFIREFFDYDTEPFISISTSQSHNLKMEYDLILDKEKRQVLSRELRTVEGEAGIVSFSY</sequence>
<evidence type="ECO:0000313" key="3">
    <source>
        <dbReference type="EMBL" id="MFC5541889.1"/>
    </source>
</evidence>
<dbReference type="RefSeq" id="WP_390309438.1">
    <property type="nucleotide sequence ID" value="NZ_JBHSNQ010000076.1"/>
</dbReference>
<protein>
    <submittedName>
        <fullName evidence="3">PIN domain-containing protein</fullName>
    </submittedName>
</protein>
<keyword evidence="4" id="KW-1185">Reference proteome</keyword>
<keyword evidence="1" id="KW-0175">Coiled coil</keyword>
<proteinExistence type="predicted"/>
<comment type="caution">
    <text evidence="3">The sequence shown here is derived from an EMBL/GenBank/DDBJ whole genome shotgun (WGS) entry which is preliminary data.</text>
</comment>
<dbReference type="InterPro" id="IPR029060">
    <property type="entry name" value="PIN-like_dom_sf"/>
</dbReference>
<feature type="domain" description="DUF4935" evidence="2">
    <location>
        <begin position="3"/>
        <end position="163"/>
    </location>
</feature>
<name>A0ABW0RAU2_9BACL</name>
<dbReference type="InterPro" id="IPR032557">
    <property type="entry name" value="DUF4935"/>
</dbReference>
<accession>A0ABW0RAU2</accession>
<organism evidence="3 4">
    <name type="scientific">Ureibacillus suwonensis</name>
    <dbReference type="NCBI Taxonomy" id="313007"/>
    <lineage>
        <taxon>Bacteria</taxon>
        <taxon>Bacillati</taxon>
        <taxon>Bacillota</taxon>
        <taxon>Bacilli</taxon>
        <taxon>Bacillales</taxon>
        <taxon>Caryophanaceae</taxon>
        <taxon>Ureibacillus</taxon>
    </lineage>
</organism>
<dbReference type="Pfam" id="PF16289">
    <property type="entry name" value="PIN_12"/>
    <property type="match status" value="1"/>
</dbReference>
<gene>
    <name evidence="3" type="ORF">ACFPOH_08945</name>
</gene>
<reference evidence="4" key="1">
    <citation type="journal article" date="2019" name="Int. J. Syst. Evol. Microbiol.">
        <title>The Global Catalogue of Microorganisms (GCM) 10K type strain sequencing project: providing services to taxonomists for standard genome sequencing and annotation.</title>
        <authorList>
            <consortium name="The Broad Institute Genomics Platform"/>
            <consortium name="The Broad Institute Genome Sequencing Center for Infectious Disease"/>
            <person name="Wu L."/>
            <person name="Ma J."/>
        </authorList>
    </citation>
    <scope>NUCLEOTIDE SEQUENCE [LARGE SCALE GENOMIC DNA]</scope>
    <source>
        <strain evidence="4">CCUG 56331</strain>
    </source>
</reference>
<evidence type="ECO:0000256" key="1">
    <source>
        <dbReference type="SAM" id="Coils"/>
    </source>
</evidence>
<dbReference type="SUPFAM" id="SSF88723">
    <property type="entry name" value="PIN domain-like"/>
    <property type="match status" value="1"/>
</dbReference>
<dbReference type="EMBL" id="JBHSNQ010000076">
    <property type="protein sequence ID" value="MFC5541889.1"/>
    <property type="molecule type" value="Genomic_DNA"/>
</dbReference>